<sequence length="208" mass="23036">MSSAYNPNSIPFIVLDGSSGSGKTQTAFTLMSTFKVAYVPCVTNSESSHQKIVSAFRNRTALYVACVQEDIRNFPFYPREVSMHILMEQSETLKLCTYTFICALLTGNRSSLEGITRNQALTKLNGIRGVFFMDESPDYNPQAQDADAVIFQLRFMCTVVGSLGLVGILSSVHGTTMNLFINENKESRGRGGPPKLLCYVVPEFPKFE</sequence>
<dbReference type="Proteomes" id="UP000193642">
    <property type="component" value="Unassembled WGS sequence"/>
</dbReference>
<protein>
    <recommendedName>
        <fullName evidence="3">P-loop containing nucleoside triphosphate hydrolase protein</fullName>
    </recommendedName>
</protein>
<dbReference type="EMBL" id="MCGO01000085">
    <property type="protein sequence ID" value="ORY29916.1"/>
    <property type="molecule type" value="Genomic_DNA"/>
</dbReference>
<accession>A0A1Y2B5D2</accession>
<name>A0A1Y2B5D2_9FUNG</name>
<reference evidence="1 2" key="1">
    <citation type="submission" date="2016-07" db="EMBL/GenBank/DDBJ databases">
        <title>Pervasive Adenine N6-methylation of Active Genes in Fungi.</title>
        <authorList>
            <consortium name="DOE Joint Genome Institute"/>
            <person name="Mondo S.J."/>
            <person name="Dannebaum R.O."/>
            <person name="Kuo R.C."/>
            <person name="Labutti K."/>
            <person name="Haridas S."/>
            <person name="Kuo A."/>
            <person name="Salamov A."/>
            <person name="Ahrendt S.R."/>
            <person name="Lipzen A."/>
            <person name="Sullivan W."/>
            <person name="Andreopoulos W.B."/>
            <person name="Clum A."/>
            <person name="Lindquist E."/>
            <person name="Daum C."/>
            <person name="Ramamoorthy G.K."/>
            <person name="Gryganskyi A."/>
            <person name="Culley D."/>
            <person name="Magnuson J.K."/>
            <person name="James T.Y."/>
            <person name="O'Malley M.A."/>
            <person name="Stajich J.E."/>
            <person name="Spatafora J.W."/>
            <person name="Visel A."/>
            <person name="Grigoriev I.V."/>
        </authorList>
    </citation>
    <scope>NUCLEOTIDE SEQUENCE [LARGE SCALE GENOMIC DNA]</scope>
    <source>
        <strain evidence="1 2">JEL800</strain>
    </source>
</reference>
<organism evidence="1 2">
    <name type="scientific">Rhizoclosmatium globosum</name>
    <dbReference type="NCBI Taxonomy" id="329046"/>
    <lineage>
        <taxon>Eukaryota</taxon>
        <taxon>Fungi</taxon>
        <taxon>Fungi incertae sedis</taxon>
        <taxon>Chytridiomycota</taxon>
        <taxon>Chytridiomycota incertae sedis</taxon>
        <taxon>Chytridiomycetes</taxon>
        <taxon>Chytridiales</taxon>
        <taxon>Chytriomycetaceae</taxon>
        <taxon>Rhizoclosmatium</taxon>
    </lineage>
</organism>
<gene>
    <name evidence="1" type="ORF">BCR33DRAFT_745108</name>
</gene>
<dbReference type="OrthoDB" id="2154776at2759"/>
<keyword evidence="2" id="KW-1185">Reference proteome</keyword>
<comment type="caution">
    <text evidence="1">The sequence shown here is derived from an EMBL/GenBank/DDBJ whole genome shotgun (WGS) entry which is preliminary data.</text>
</comment>
<evidence type="ECO:0008006" key="3">
    <source>
        <dbReference type="Google" id="ProtNLM"/>
    </source>
</evidence>
<evidence type="ECO:0000313" key="1">
    <source>
        <dbReference type="EMBL" id="ORY29916.1"/>
    </source>
</evidence>
<evidence type="ECO:0000313" key="2">
    <source>
        <dbReference type="Proteomes" id="UP000193642"/>
    </source>
</evidence>
<proteinExistence type="predicted"/>
<dbReference type="AlphaFoldDB" id="A0A1Y2B5D2"/>